<proteinExistence type="predicted"/>
<dbReference type="PaxDb" id="67767-A0A0J7JYG5"/>
<protein>
    <submittedName>
        <fullName evidence="3">Copia protein</fullName>
    </submittedName>
</protein>
<dbReference type="PANTHER" id="PTHR47481:SF7">
    <property type="entry name" value="CCHC-TYPE DOMAIN-CONTAINING PROTEIN"/>
    <property type="match status" value="1"/>
</dbReference>
<feature type="compositionally biased region" description="Low complexity" evidence="1">
    <location>
        <begin position="216"/>
        <end position="231"/>
    </location>
</feature>
<dbReference type="Pfam" id="PF22936">
    <property type="entry name" value="Pol_BBD"/>
    <property type="match status" value="1"/>
</dbReference>
<evidence type="ECO:0000259" key="2">
    <source>
        <dbReference type="Pfam" id="PF22936"/>
    </source>
</evidence>
<dbReference type="Proteomes" id="UP000036403">
    <property type="component" value="Unassembled WGS sequence"/>
</dbReference>
<dbReference type="STRING" id="67767.A0A0J7JYG5"/>
<dbReference type="EMBL" id="LBMM01020655">
    <property type="protein sequence ID" value="KMQ83238.1"/>
    <property type="molecule type" value="Genomic_DNA"/>
</dbReference>
<dbReference type="InterPro" id="IPR054722">
    <property type="entry name" value="PolX-like_BBD"/>
</dbReference>
<feature type="region of interest" description="Disordered" evidence="1">
    <location>
        <begin position="211"/>
        <end position="231"/>
    </location>
</feature>
<accession>A0A0J7JYG5</accession>
<dbReference type="AlphaFoldDB" id="A0A0J7JYG5"/>
<sequence>MASNNTVEKYGIVQFDGNDYDHWKFRMKVILDQHEVKECIERERADPDDAFTKKDRKCKSLIIQCIANSHLQYVKDKANAYQMWRALEAVFQRKGIASQLYLQKRLLSMKLIEGKSLEKHFLKFEETVRELKTVGAKLEEMDIVCHLLLTLPKDYDAIVTALETLEVEKLTLEFVKGKLLDQEIKNQNQQETVSSDASAAVSSNLKNTIRDNHNKQQSNQRNSRTSNNSTTSLREATLFKCHNCGKAGYKRSECTWRKQANQTNLDKSEKGQHITFLAMALQSMLKTGETTMRLYIDSGATDHMVNSEKYFSNVRELENPIKIYVAKSNEFLYATKISNINILLKDNNNYSTAKITNVLYVKNLRHNLLSVYRLGKVDLKVIFKGDNVFIMKDLDLLARGKRENNLYQIEFKIMQTEETNMCKNLENMQIWHKRLGYLRNQNLLKLSRHYRL</sequence>
<evidence type="ECO:0000313" key="4">
    <source>
        <dbReference type="Proteomes" id="UP000036403"/>
    </source>
</evidence>
<evidence type="ECO:0000256" key="1">
    <source>
        <dbReference type="SAM" id="MobiDB-lite"/>
    </source>
</evidence>
<name>A0A0J7JYG5_LASNI</name>
<keyword evidence="4" id="KW-1185">Reference proteome</keyword>
<evidence type="ECO:0000313" key="3">
    <source>
        <dbReference type="EMBL" id="KMQ83238.1"/>
    </source>
</evidence>
<reference evidence="3 4" key="1">
    <citation type="submission" date="2015-04" db="EMBL/GenBank/DDBJ databases">
        <title>Lasius niger genome sequencing.</title>
        <authorList>
            <person name="Konorov E.A."/>
            <person name="Nikitin M.A."/>
            <person name="Kirill M.V."/>
            <person name="Chang P."/>
        </authorList>
    </citation>
    <scope>NUCLEOTIDE SEQUENCE [LARGE SCALE GENOMIC DNA]</scope>
    <source>
        <tissue evidence="3">Whole</tissue>
    </source>
</reference>
<gene>
    <name evidence="3" type="ORF">RF55_20546</name>
</gene>
<organism evidence="3 4">
    <name type="scientific">Lasius niger</name>
    <name type="common">Black garden ant</name>
    <dbReference type="NCBI Taxonomy" id="67767"/>
    <lineage>
        <taxon>Eukaryota</taxon>
        <taxon>Metazoa</taxon>
        <taxon>Ecdysozoa</taxon>
        <taxon>Arthropoda</taxon>
        <taxon>Hexapoda</taxon>
        <taxon>Insecta</taxon>
        <taxon>Pterygota</taxon>
        <taxon>Neoptera</taxon>
        <taxon>Endopterygota</taxon>
        <taxon>Hymenoptera</taxon>
        <taxon>Apocrita</taxon>
        <taxon>Aculeata</taxon>
        <taxon>Formicoidea</taxon>
        <taxon>Formicidae</taxon>
        <taxon>Formicinae</taxon>
        <taxon>Lasius</taxon>
        <taxon>Lasius</taxon>
    </lineage>
</organism>
<comment type="caution">
    <text evidence="3">The sequence shown here is derived from an EMBL/GenBank/DDBJ whole genome shotgun (WGS) entry which is preliminary data.</text>
</comment>
<dbReference type="PANTHER" id="PTHR47481">
    <property type="match status" value="1"/>
</dbReference>
<dbReference type="Pfam" id="PF14223">
    <property type="entry name" value="Retrotran_gag_2"/>
    <property type="match status" value="1"/>
</dbReference>
<dbReference type="OrthoDB" id="6775539at2759"/>
<feature type="domain" description="Retrovirus-related Pol polyprotein from transposon TNT 1-94-like beta-barrel" evidence="2">
    <location>
        <begin position="295"/>
        <end position="375"/>
    </location>
</feature>